<evidence type="ECO:0000313" key="1">
    <source>
        <dbReference type="EMBL" id="CCC97769.1"/>
    </source>
</evidence>
<proteinExistence type="predicted"/>
<dbReference type="EMBL" id="HE577327">
    <property type="protein sequence ID" value="CCC97769.1"/>
    <property type="molecule type" value="Genomic_DNA"/>
</dbReference>
<sequence length="56" mass="6143">MIPPLPPQERMALKAPGEGRTRIKAPILDGTLTFPTLCVGPFPLPGRERDHQAAWP</sequence>
<gene>
    <name evidence="1" type="ORF">AZOBR_100155</name>
</gene>
<reference evidence="1 2" key="1">
    <citation type="journal article" date="2011" name="PLoS Genet.">
        <title>Azospirillum genomes reveal transition of bacteria from aquatic to terrestrial environments.</title>
        <authorList>
            <person name="Wisniewski-Dye F."/>
            <person name="Borziak K."/>
            <person name="Khalsa-Moyers G."/>
            <person name="Alexandre G."/>
            <person name="Sukharnikov L.O."/>
            <person name="Wuichet K."/>
            <person name="Hurst G.B."/>
            <person name="McDonald W.H."/>
            <person name="Robertson J.S."/>
            <person name="Barbe V."/>
            <person name="Calteau A."/>
            <person name="Rouy Z."/>
            <person name="Mangenot S."/>
            <person name="Prigent-Combaret C."/>
            <person name="Normand P."/>
            <person name="Boyer M."/>
            <person name="Siguier P."/>
            <person name="Dessaux Y."/>
            <person name="Elmerich C."/>
            <person name="Condemine G."/>
            <person name="Krishnen G."/>
            <person name="Kennedy I."/>
            <person name="Paterson A.H."/>
            <person name="Gonzalez V."/>
            <person name="Mavingui P."/>
            <person name="Zhulin I.B."/>
        </authorList>
    </citation>
    <scope>NUCLEOTIDE SEQUENCE [LARGE SCALE GENOMIC DNA]</scope>
    <source>
        <strain evidence="1 2">Sp245</strain>
    </source>
</reference>
<dbReference type="KEGG" id="abs:AZOBR_100155"/>
<evidence type="ECO:0000313" key="2">
    <source>
        <dbReference type="Proteomes" id="UP000007319"/>
    </source>
</evidence>
<keyword evidence="2" id="KW-1185">Reference proteome</keyword>
<organism evidence="1 2">
    <name type="scientific">Azospirillum baldaniorum</name>
    <dbReference type="NCBI Taxonomy" id="1064539"/>
    <lineage>
        <taxon>Bacteria</taxon>
        <taxon>Pseudomonadati</taxon>
        <taxon>Pseudomonadota</taxon>
        <taxon>Alphaproteobacteria</taxon>
        <taxon>Rhodospirillales</taxon>
        <taxon>Azospirillaceae</taxon>
        <taxon>Azospirillum</taxon>
    </lineage>
</organism>
<protein>
    <submittedName>
        <fullName evidence="1">Uncharacterized protein</fullName>
    </submittedName>
</protein>
<dbReference type="AlphaFoldDB" id="A0A9P1JQC0"/>
<dbReference type="Proteomes" id="UP000007319">
    <property type="component" value="Chromosome"/>
</dbReference>
<name>A0A9P1JQC0_9PROT</name>
<accession>A0A9P1JQC0</accession>